<proteinExistence type="predicted"/>
<dbReference type="InterPro" id="IPR045701">
    <property type="entry name" value="DUF6059"/>
</dbReference>
<accession>A0A5B9BRM0</accession>
<dbReference type="Pfam" id="PF19534">
    <property type="entry name" value="DUF6059"/>
    <property type="match status" value="1"/>
</dbReference>
<organism evidence="2">
    <name type="scientific">Streptomyces sp. Tue6314</name>
    <dbReference type="NCBI Taxonomy" id="2602572"/>
    <lineage>
        <taxon>Bacteria</taxon>
        <taxon>Bacillati</taxon>
        <taxon>Actinomycetota</taxon>
        <taxon>Actinomycetes</taxon>
        <taxon>Kitasatosporales</taxon>
        <taxon>Streptomycetaceae</taxon>
        <taxon>Streptomyces</taxon>
    </lineage>
</organism>
<sequence>MCPSGRPFALRLLRALRRSLTAYGAPYAGVDPWSTDTGACGPPPEGSGPGAAHPERVRPDIPLTPSERAHARELGSP</sequence>
<dbReference type="EMBL" id="MK424349">
    <property type="protein sequence ID" value="QED90633.1"/>
    <property type="molecule type" value="Genomic_DNA"/>
</dbReference>
<feature type="region of interest" description="Disordered" evidence="1">
    <location>
        <begin position="26"/>
        <end position="77"/>
    </location>
</feature>
<feature type="compositionally biased region" description="Basic and acidic residues" evidence="1">
    <location>
        <begin position="67"/>
        <end position="77"/>
    </location>
</feature>
<evidence type="ECO:0000313" key="2">
    <source>
        <dbReference type="EMBL" id="QED90633.1"/>
    </source>
</evidence>
<protein>
    <submittedName>
        <fullName evidence="2">Uncharacterized protein</fullName>
    </submittedName>
</protein>
<name>A0A5B9BRM0_9ACTN</name>
<evidence type="ECO:0000256" key="1">
    <source>
        <dbReference type="SAM" id="MobiDB-lite"/>
    </source>
</evidence>
<dbReference type="AlphaFoldDB" id="A0A5B9BRM0"/>
<reference evidence="2" key="1">
    <citation type="submission" date="2019-01" db="EMBL/GenBank/DDBJ databases">
        <title>Discovery of the Streptoketides by Direct Cloning and Rapid Heterologous Expression of a Cryptic PKS II Gene Cluster from Streptomyces sp. Tue6314.</title>
        <authorList>
            <person name="Qian Z."/>
            <person name="D'Agostino P.M."/>
            <person name="Bruhn T."/>
            <person name="Haslbeck M."/>
            <person name="Gulder T.A.M."/>
        </authorList>
    </citation>
    <scope>NUCLEOTIDE SEQUENCE</scope>
    <source>
        <strain evidence="2">Tue6314</strain>
    </source>
</reference>